<evidence type="ECO:0000259" key="1">
    <source>
        <dbReference type="PROSITE" id="PS51855"/>
    </source>
</evidence>
<dbReference type="InterPro" id="IPR004363">
    <property type="entry name" value="Methylgl_synth"/>
</dbReference>
<accession>A0A133YGV5</accession>
<keyword evidence="3" id="KW-1185">Reference proteome</keyword>
<dbReference type="SUPFAM" id="SSF52335">
    <property type="entry name" value="Methylglyoxal synthase-like"/>
    <property type="match status" value="1"/>
</dbReference>
<dbReference type="RefSeq" id="WP_066712348.1">
    <property type="nucleotide sequence ID" value="NZ_JARFNM010000001.1"/>
</dbReference>
<dbReference type="PATRIC" id="fig|1497955.3.peg.96"/>
<name>A0A133YGV5_9FIRM</name>
<dbReference type="EMBL" id="LSCV01000002">
    <property type="protein sequence ID" value="KXB42425.1"/>
    <property type="molecule type" value="Genomic_DNA"/>
</dbReference>
<dbReference type="PANTHER" id="PTHR30492">
    <property type="entry name" value="METHYLGLYOXAL SYNTHASE"/>
    <property type="match status" value="1"/>
</dbReference>
<sequence>MRIILLADSRKNELLINFCIAYKQLLKRHQLLSTLNLARLLEENVGLSVTGVPSDIVGGLGQLTQRVSYNEIDAVIHLRDSKQGGAEYLKYSQSLLDICDINSIPYASNIATAEVLILAIDRGDLDWRELVH</sequence>
<dbReference type="PANTHER" id="PTHR30492:SF0">
    <property type="entry name" value="METHYLGLYOXAL SYNTHASE"/>
    <property type="match status" value="1"/>
</dbReference>
<dbReference type="GO" id="GO:0008929">
    <property type="term" value="F:methylglyoxal synthase activity"/>
    <property type="evidence" value="ECO:0007669"/>
    <property type="project" value="InterPro"/>
</dbReference>
<dbReference type="InterPro" id="IPR036914">
    <property type="entry name" value="MGS-like_dom_sf"/>
</dbReference>
<dbReference type="GO" id="GO:0005829">
    <property type="term" value="C:cytosol"/>
    <property type="evidence" value="ECO:0007669"/>
    <property type="project" value="TreeGrafter"/>
</dbReference>
<organism evidence="2 3">
    <name type="scientific">Amygdalobacter nucleatus</name>
    <dbReference type="NCBI Taxonomy" id="3029274"/>
    <lineage>
        <taxon>Bacteria</taxon>
        <taxon>Bacillati</taxon>
        <taxon>Bacillota</taxon>
        <taxon>Clostridia</taxon>
        <taxon>Eubacteriales</taxon>
        <taxon>Oscillospiraceae</taxon>
        <taxon>Amygdalobacter</taxon>
    </lineage>
</organism>
<protein>
    <submittedName>
        <fullName evidence="2">Putative methylglyoxal synthase</fullName>
    </submittedName>
</protein>
<comment type="caution">
    <text evidence="2">The sequence shown here is derived from an EMBL/GenBank/DDBJ whole genome shotgun (WGS) entry which is preliminary data.</text>
</comment>
<dbReference type="PROSITE" id="PS51855">
    <property type="entry name" value="MGS"/>
    <property type="match status" value="1"/>
</dbReference>
<evidence type="ECO:0000313" key="3">
    <source>
        <dbReference type="Proteomes" id="UP000070080"/>
    </source>
</evidence>
<dbReference type="AlphaFoldDB" id="A0A133YGV5"/>
<dbReference type="STRING" id="1497955.HMPREF1872_00096"/>
<feature type="domain" description="MGS-like" evidence="1">
    <location>
        <begin position="1"/>
        <end position="132"/>
    </location>
</feature>
<dbReference type="GO" id="GO:0019242">
    <property type="term" value="P:methylglyoxal biosynthetic process"/>
    <property type="evidence" value="ECO:0007669"/>
    <property type="project" value="InterPro"/>
</dbReference>
<dbReference type="Gene3D" id="3.40.50.1380">
    <property type="entry name" value="Methylglyoxal synthase-like domain"/>
    <property type="match status" value="1"/>
</dbReference>
<gene>
    <name evidence="2" type="ORF">HMPREF1872_00096</name>
</gene>
<proteinExistence type="predicted"/>
<dbReference type="Proteomes" id="UP000070080">
    <property type="component" value="Unassembled WGS sequence"/>
</dbReference>
<dbReference type="InterPro" id="IPR011607">
    <property type="entry name" value="MGS-like_dom"/>
</dbReference>
<evidence type="ECO:0000313" key="2">
    <source>
        <dbReference type="EMBL" id="KXB42425.1"/>
    </source>
</evidence>
<dbReference type="OrthoDB" id="9787147at2"/>
<reference evidence="3" key="1">
    <citation type="submission" date="2016-01" db="EMBL/GenBank/DDBJ databases">
        <authorList>
            <person name="Mitreva M."/>
            <person name="Pepin K.H."/>
            <person name="Mihindukulasuriya K.A."/>
            <person name="Fulton R."/>
            <person name="Fronick C."/>
            <person name="O'Laughlin M."/>
            <person name="Miner T."/>
            <person name="Herter B."/>
            <person name="Rosa B.A."/>
            <person name="Cordes M."/>
            <person name="Tomlinson C."/>
            <person name="Wollam A."/>
            <person name="Palsikar V.B."/>
            <person name="Mardis E.R."/>
            <person name="Wilson R.K."/>
        </authorList>
    </citation>
    <scope>NUCLEOTIDE SEQUENCE [LARGE SCALE GENOMIC DNA]</scope>
    <source>
        <strain evidence="3">KA00274</strain>
    </source>
</reference>